<dbReference type="AlphaFoldDB" id="A0A4V2SE02"/>
<dbReference type="Proteomes" id="UP000295711">
    <property type="component" value="Unassembled WGS sequence"/>
</dbReference>
<dbReference type="RefSeq" id="WP_165873290.1">
    <property type="nucleotide sequence ID" value="NZ_JANKAQ010000001.1"/>
</dbReference>
<comment type="caution">
    <text evidence="1">The sequence shown here is derived from an EMBL/GenBank/DDBJ whole genome shotgun (WGS) entry which is preliminary data.</text>
</comment>
<accession>A0A4V2SE02</accession>
<protein>
    <submittedName>
        <fullName evidence="1">Uncharacterized protein</fullName>
    </submittedName>
</protein>
<dbReference type="EMBL" id="SLXA01000002">
    <property type="protein sequence ID" value="TCO86046.1"/>
    <property type="molecule type" value="Genomic_DNA"/>
</dbReference>
<proteinExistence type="predicted"/>
<name>A0A4V2SE02_9FIRM</name>
<evidence type="ECO:0000313" key="2">
    <source>
        <dbReference type="Proteomes" id="UP000295711"/>
    </source>
</evidence>
<reference evidence="1 2" key="1">
    <citation type="submission" date="2019-03" db="EMBL/GenBank/DDBJ databases">
        <title>Genomic Encyclopedia of Type Strains, Phase IV (KMG-IV): sequencing the most valuable type-strain genomes for metagenomic binning, comparative biology and taxonomic classification.</title>
        <authorList>
            <person name="Goeker M."/>
        </authorList>
    </citation>
    <scope>NUCLEOTIDE SEQUENCE [LARGE SCALE GENOMIC DNA]</scope>
    <source>
        <strain evidence="1 2">DSM 28559</strain>
    </source>
</reference>
<gene>
    <name evidence="1" type="ORF">EV212_102364</name>
</gene>
<evidence type="ECO:0000313" key="1">
    <source>
        <dbReference type="EMBL" id="TCO86046.1"/>
    </source>
</evidence>
<organism evidence="1 2">
    <name type="scientific">Frisingicoccus caecimuris</name>
    <dbReference type="NCBI Taxonomy" id="1796636"/>
    <lineage>
        <taxon>Bacteria</taxon>
        <taxon>Bacillati</taxon>
        <taxon>Bacillota</taxon>
        <taxon>Clostridia</taxon>
        <taxon>Lachnospirales</taxon>
        <taxon>Lachnospiraceae</taxon>
        <taxon>Frisingicoccus</taxon>
    </lineage>
</organism>
<sequence length="60" mass="7169">MEQLVDEDEHFIQFSMNIRIEDQECRRMFYNVIRLEKNGADKNFQLCMQGGKLSVTEILN</sequence>
<keyword evidence="2" id="KW-1185">Reference proteome</keyword>